<reference evidence="9 10" key="1">
    <citation type="submission" date="2019-06" db="EMBL/GenBank/DDBJ databases">
        <title>Genome sequencing of Zymomonas mobilis strains for genetic engineering and biofuel applications.</title>
        <authorList>
            <person name="Teravest M."/>
        </authorList>
    </citation>
    <scope>NUCLEOTIDE SEQUENCE [LARGE SCALE GENOMIC DNA]</scope>
    <source>
        <strain evidence="9 10">AN0101</strain>
    </source>
</reference>
<keyword evidence="5 8" id="KW-1133">Transmembrane helix</keyword>
<gene>
    <name evidence="9" type="ORF">FBY58_1629</name>
</gene>
<name>A0A542W355_ZYMMB</name>
<keyword evidence="7" id="KW-0653">Protein transport</keyword>
<dbReference type="GO" id="GO:0005886">
    <property type="term" value="C:plasma membrane"/>
    <property type="evidence" value="ECO:0007669"/>
    <property type="project" value="UniProtKB-SubCell"/>
</dbReference>
<sequence>MGMSLGGDDDAPMSNINTTPLVDVMLVLLIIFLITVPVVVETVPVKLPDTRYEPARTQPEDVALSVRAGPNDACEVYWNLTRVNSQDLSDRAVKKLKSEIDRQGGPHTPGLLLPEVHIRGDVNTPYRCIGGVIYTMQEAGFAKVGFISEPPPGPVPADE</sequence>
<keyword evidence="4 7" id="KW-0812">Transmembrane</keyword>
<keyword evidence="6 8" id="KW-0472">Membrane</keyword>
<dbReference type="Gene3D" id="3.30.420.270">
    <property type="match status" value="1"/>
</dbReference>
<dbReference type="EMBL" id="VFOF01000001">
    <property type="protein sequence ID" value="TQL18015.1"/>
    <property type="molecule type" value="Genomic_DNA"/>
</dbReference>
<evidence type="ECO:0000256" key="1">
    <source>
        <dbReference type="ARBA" id="ARBA00004162"/>
    </source>
</evidence>
<accession>A0A542W355</accession>
<comment type="caution">
    <text evidence="9">The sequence shown here is derived from an EMBL/GenBank/DDBJ whole genome shotgun (WGS) entry which is preliminary data.</text>
</comment>
<comment type="subcellular location">
    <subcellularLocation>
        <location evidence="1">Cell membrane</location>
        <topology evidence="1">Single-pass membrane protein</topology>
    </subcellularLocation>
    <subcellularLocation>
        <location evidence="7">Cell membrane</location>
        <topology evidence="7">Single-pass type II membrane protein</topology>
    </subcellularLocation>
</comment>
<keyword evidence="7" id="KW-0813">Transport</keyword>
<feature type="transmembrane region" description="Helical" evidence="8">
    <location>
        <begin position="20"/>
        <end position="40"/>
    </location>
</feature>
<evidence type="ECO:0000256" key="3">
    <source>
        <dbReference type="ARBA" id="ARBA00022475"/>
    </source>
</evidence>
<dbReference type="GO" id="GO:0022857">
    <property type="term" value="F:transmembrane transporter activity"/>
    <property type="evidence" value="ECO:0007669"/>
    <property type="project" value="InterPro"/>
</dbReference>
<evidence type="ECO:0000256" key="6">
    <source>
        <dbReference type="ARBA" id="ARBA00023136"/>
    </source>
</evidence>
<dbReference type="PANTHER" id="PTHR30558">
    <property type="entry name" value="EXBD MEMBRANE COMPONENT OF PMF-DRIVEN MACROMOLECULE IMPORT SYSTEM"/>
    <property type="match status" value="1"/>
</dbReference>
<dbReference type="PANTHER" id="PTHR30558:SF7">
    <property type="entry name" value="TOL-PAL SYSTEM PROTEIN TOLR"/>
    <property type="match status" value="1"/>
</dbReference>
<dbReference type="RefSeq" id="WP_141920455.1">
    <property type="nucleotide sequence ID" value="NZ_VFOF01000001.1"/>
</dbReference>
<protein>
    <submittedName>
        <fullName evidence="9">Outer membrane transport energization protein ExbD</fullName>
    </submittedName>
</protein>
<evidence type="ECO:0000256" key="8">
    <source>
        <dbReference type="SAM" id="Phobius"/>
    </source>
</evidence>
<evidence type="ECO:0000256" key="7">
    <source>
        <dbReference type="RuleBase" id="RU003879"/>
    </source>
</evidence>
<keyword evidence="3" id="KW-1003">Cell membrane</keyword>
<comment type="similarity">
    <text evidence="2 7">Belongs to the ExbD/TolR family.</text>
</comment>
<evidence type="ECO:0000256" key="4">
    <source>
        <dbReference type="ARBA" id="ARBA00022692"/>
    </source>
</evidence>
<proteinExistence type="inferred from homology"/>
<dbReference type="InterPro" id="IPR003400">
    <property type="entry name" value="ExbD"/>
</dbReference>
<dbReference type="AlphaFoldDB" id="A0A542W355"/>
<dbReference type="OrthoDB" id="9798629at2"/>
<dbReference type="GO" id="GO:0015031">
    <property type="term" value="P:protein transport"/>
    <property type="evidence" value="ECO:0007669"/>
    <property type="project" value="UniProtKB-KW"/>
</dbReference>
<evidence type="ECO:0000313" key="10">
    <source>
        <dbReference type="Proteomes" id="UP000316887"/>
    </source>
</evidence>
<organism evidence="9 10">
    <name type="scientific">Zymomonas mobilis</name>
    <dbReference type="NCBI Taxonomy" id="542"/>
    <lineage>
        <taxon>Bacteria</taxon>
        <taxon>Pseudomonadati</taxon>
        <taxon>Pseudomonadota</taxon>
        <taxon>Alphaproteobacteria</taxon>
        <taxon>Sphingomonadales</taxon>
        <taxon>Zymomonadaceae</taxon>
        <taxon>Zymomonas</taxon>
    </lineage>
</organism>
<evidence type="ECO:0000313" key="9">
    <source>
        <dbReference type="EMBL" id="TQL18015.1"/>
    </source>
</evidence>
<evidence type="ECO:0000256" key="2">
    <source>
        <dbReference type="ARBA" id="ARBA00005811"/>
    </source>
</evidence>
<evidence type="ECO:0000256" key="5">
    <source>
        <dbReference type="ARBA" id="ARBA00022989"/>
    </source>
</evidence>
<dbReference type="Proteomes" id="UP000316887">
    <property type="component" value="Unassembled WGS sequence"/>
</dbReference>
<dbReference type="Pfam" id="PF02472">
    <property type="entry name" value="ExbD"/>
    <property type="match status" value="1"/>
</dbReference>